<evidence type="ECO:0000313" key="3">
    <source>
        <dbReference type="Proteomes" id="UP001054837"/>
    </source>
</evidence>
<feature type="compositionally biased region" description="Polar residues" evidence="1">
    <location>
        <begin position="111"/>
        <end position="124"/>
    </location>
</feature>
<keyword evidence="3" id="KW-1185">Reference proteome</keyword>
<dbReference type="Proteomes" id="UP001054837">
    <property type="component" value="Unassembled WGS sequence"/>
</dbReference>
<evidence type="ECO:0000256" key="1">
    <source>
        <dbReference type="SAM" id="MobiDB-lite"/>
    </source>
</evidence>
<gene>
    <name evidence="2" type="ORF">CDAR_376631</name>
</gene>
<accession>A0AAV4R7C2</accession>
<proteinExistence type="predicted"/>
<organism evidence="2 3">
    <name type="scientific">Caerostris darwini</name>
    <dbReference type="NCBI Taxonomy" id="1538125"/>
    <lineage>
        <taxon>Eukaryota</taxon>
        <taxon>Metazoa</taxon>
        <taxon>Ecdysozoa</taxon>
        <taxon>Arthropoda</taxon>
        <taxon>Chelicerata</taxon>
        <taxon>Arachnida</taxon>
        <taxon>Araneae</taxon>
        <taxon>Araneomorphae</taxon>
        <taxon>Entelegynae</taxon>
        <taxon>Araneoidea</taxon>
        <taxon>Araneidae</taxon>
        <taxon>Caerostris</taxon>
    </lineage>
</organism>
<comment type="caution">
    <text evidence="2">The sequence shown here is derived from an EMBL/GenBank/DDBJ whole genome shotgun (WGS) entry which is preliminary data.</text>
</comment>
<name>A0AAV4R7C2_9ARAC</name>
<dbReference type="AlphaFoldDB" id="A0AAV4R7C2"/>
<feature type="region of interest" description="Disordered" evidence="1">
    <location>
        <begin position="104"/>
        <end position="143"/>
    </location>
</feature>
<reference evidence="2 3" key="1">
    <citation type="submission" date="2021-06" db="EMBL/GenBank/DDBJ databases">
        <title>Caerostris darwini draft genome.</title>
        <authorList>
            <person name="Kono N."/>
            <person name="Arakawa K."/>
        </authorList>
    </citation>
    <scope>NUCLEOTIDE SEQUENCE [LARGE SCALE GENOMIC DNA]</scope>
</reference>
<evidence type="ECO:0000313" key="2">
    <source>
        <dbReference type="EMBL" id="GIY17625.1"/>
    </source>
</evidence>
<protein>
    <submittedName>
        <fullName evidence="2">Uncharacterized protein</fullName>
    </submittedName>
</protein>
<sequence>MRPIITLGREITPNVKNLKTEYTSSNIFEGKSHNQDFSTVGYNNTPTAKSGPAYPAEQATFAPSYESKSGQINFKLIHPIITLGREITPNVKNLKTEYTSSNIFEGKSHNQDFSTVGYNNTPTAKSGPAYPAEQATFAPSYER</sequence>
<dbReference type="EMBL" id="BPLQ01005814">
    <property type="protein sequence ID" value="GIY17625.1"/>
    <property type="molecule type" value="Genomic_DNA"/>
</dbReference>